<dbReference type="EMBL" id="JAVDXO010000014">
    <property type="protein sequence ID" value="MDR7308806.1"/>
    <property type="molecule type" value="Genomic_DNA"/>
</dbReference>
<dbReference type="InterPro" id="IPR038404">
    <property type="entry name" value="TRAP_DctP_sf"/>
</dbReference>
<dbReference type="Proteomes" id="UP001268089">
    <property type="component" value="Unassembled WGS sequence"/>
</dbReference>
<evidence type="ECO:0000313" key="4">
    <source>
        <dbReference type="Proteomes" id="UP001268089"/>
    </source>
</evidence>
<protein>
    <submittedName>
        <fullName evidence="3">TRAP-type C4-dicarboxylate transport system substrate-binding protein</fullName>
    </submittedName>
</protein>
<dbReference type="RefSeq" id="WP_409034317.1">
    <property type="nucleotide sequence ID" value="NZ_JAVDXO010000014.1"/>
</dbReference>
<keyword evidence="4" id="KW-1185">Reference proteome</keyword>
<dbReference type="Gene3D" id="3.40.190.170">
    <property type="entry name" value="Bacterial extracellular solute-binding protein, family 7"/>
    <property type="match status" value="1"/>
</dbReference>
<dbReference type="NCBIfam" id="NF037995">
    <property type="entry name" value="TRAP_S1"/>
    <property type="match status" value="1"/>
</dbReference>
<keyword evidence="1 2" id="KW-0732">Signal</keyword>
<evidence type="ECO:0000313" key="3">
    <source>
        <dbReference type="EMBL" id="MDR7308806.1"/>
    </source>
</evidence>
<evidence type="ECO:0000256" key="2">
    <source>
        <dbReference type="SAM" id="SignalP"/>
    </source>
</evidence>
<dbReference type="Pfam" id="PF03480">
    <property type="entry name" value="DctP"/>
    <property type="match status" value="1"/>
</dbReference>
<reference evidence="3 4" key="1">
    <citation type="submission" date="2023-07" db="EMBL/GenBank/DDBJ databases">
        <title>Sorghum-associated microbial communities from plants grown in Nebraska, USA.</title>
        <authorList>
            <person name="Schachtman D."/>
        </authorList>
    </citation>
    <scope>NUCLEOTIDE SEQUENCE [LARGE SCALE GENOMIC DNA]</scope>
    <source>
        <strain evidence="3 4">BE308</strain>
    </source>
</reference>
<proteinExistence type="predicted"/>
<comment type="caution">
    <text evidence="3">The sequence shown here is derived from an EMBL/GenBank/DDBJ whole genome shotgun (WGS) entry which is preliminary data.</text>
</comment>
<feature type="signal peptide" evidence="2">
    <location>
        <begin position="1"/>
        <end position="28"/>
    </location>
</feature>
<feature type="chain" id="PRO_5046667425" evidence="2">
    <location>
        <begin position="29"/>
        <end position="361"/>
    </location>
</feature>
<dbReference type="InterPro" id="IPR018389">
    <property type="entry name" value="DctP_fam"/>
</dbReference>
<sequence>MARQLSAASWALGLCACLCASLVGTVHAQAMVTTAPGQKLRIVGGLAGLNQYTRNEEPFWTQELPRLTGGKYSAEISPFDRAGVPGAEMLRLMQLGVVPFGTALLSNISTQYPEYAAPDLAGLNPDMATLKKTVAAFRPYLQKALRERHGVEMLGLYTYPAQVVFCKKPLSSLSDLSGRRIRVASTTQADFVTALGGVPVLVGFAQLLPNMASGNTECAITGTMSGNVLGLHEVTTHVHSMPVSWGLAIFGANLSAWDTLPADLRAVLTHELPKLEAAIWRESEQETTEGLACNRGLPACTSGRKGHMQEVAISAQDERMRKDIFTSTVLPRWLQRCNGRCNALWDQTIGTALGLAPTTTK</sequence>
<evidence type="ECO:0000256" key="1">
    <source>
        <dbReference type="ARBA" id="ARBA00022729"/>
    </source>
</evidence>
<accession>A0ABU1ZW84</accession>
<organism evidence="3 4">
    <name type="scientific">Rhodoferax saidenbachensis</name>
    <dbReference type="NCBI Taxonomy" id="1484693"/>
    <lineage>
        <taxon>Bacteria</taxon>
        <taxon>Pseudomonadati</taxon>
        <taxon>Pseudomonadota</taxon>
        <taxon>Betaproteobacteria</taxon>
        <taxon>Burkholderiales</taxon>
        <taxon>Comamonadaceae</taxon>
        <taxon>Rhodoferax</taxon>
    </lineage>
</organism>
<dbReference type="PANTHER" id="PTHR33376">
    <property type="match status" value="1"/>
</dbReference>
<dbReference type="PROSITE" id="PS51257">
    <property type="entry name" value="PROKAR_LIPOPROTEIN"/>
    <property type="match status" value="1"/>
</dbReference>
<name>A0ABU1ZW84_9BURK</name>
<dbReference type="CDD" id="cd13602">
    <property type="entry name" value="PBP2_TRAP_BpDctp6_7"/>
    <property type="match status" value="1"/>
</dbReference>
<dbReference type="PANTHER" id="PTHR33376:SF4">
    <property type="entry name" value="SIALIC ACID-BINDING PERIPLASMIC PROTEIN SIAP"/>
    <property type="match status" value="1"/>
</dbReference>
<gene>
    <name evidence="3" type="ORF">J2X15_004128</name>
</gene>